<organism evidence="4 5">
    <name type="scientific">Thiorhodococcus drewsii AZ1</name>
    <dbReference type="NCBI Taxonomy" id="765913"/>
    <lineage>
        <taxon>Bacteria</taxon>
        <taxon>Pseudomonadati</taxon>
        <taxon>Pseudomonadota</taxon>
        <taxon>Gammaproteobacteria</taxon>
        <taxon>Chromatiales</taxon>
        <taxon>Chromatiaceae</taxon>
        <taxon>Thiorhodococcus</taxon>
    </lineage>
</organism>
<keyword evidence="1" id="KW-0862">Zinc</keyword>
<protein>
    <submittedName>
        <fullName evidence="4">Zinc finger SWIM domain-containing protein</fullName>
    </submittedName>
</protein>
<dbReference type="STRING" id="765913.ThidrDRAFT_0884"/>
<feature type="domain" description="SWIM-type" evidence="3">
    <location>
        <begin position="54"/>
        <end position="87"/>
    </location>
</feature>
<evidence type="ECO:0000256" key="1">
    <source>
        <dbReference type="PROSITE-ProRule" id="PRU00325"/>
    </source>
</evidence>
<evidence type="ECO:0000313" key="5">
    <source>
        <dbReference type="Proteomes" id="UP000004200"/>
    </source>
</evidence>
<comment type="caution">
    <text evidence="4">The sequence shown here is derived from an EMBL/GenBank/DDBJ whole genome shotgun (WGS) entry which is preliminary data.</text>
</comment>
<keyword evidence="1" id="KW-0863">Zinc-finger</keyword>
<dbReference type="GO" id="GO:0008270">
    <property type="term" value="F:zinc ion binding"/>
    <property type="evidence" value="ECO:0007669"/>
    <property type="project" value="UniProtKB-KW"/>
</dbReference>
<dbReference type="EMBL" id="AFWT01000005">
    <property type="protein sequence ID" value="EGV32764.1"/>
    <property type="molecule type" value="Genomic_DNA"/>
</dbReference>
<feature type="compositionally biased region" description="Basic and acidic residues" evidence="2">
    <location>
        <begin position="131"/>
        <end position="150"/>
    </location>
</feature>
<dbReference type="PROSITE" id="PS50966">
    <property type="entry name" value="ZF_SWIM"/>
    <property type="match status" value="1"/>
</dbReference>
<keyword evidence="5" id="KW-1185">Reference proteome</keyword>
<dbReference type="RefSeq" id="WP_007039599.1">
    <property type="nucleotide sequence ID" value="NZ_AFWT01000005.1"/>
</dbReference>
<name>G2DXX2_9GAMM</name>
<sequence>MAAPWTVEQVNGMAPDTASIGAGRKLASAAKWQRLGQTDRLIWGEIKGSGSTPYQTCIDTAGPAFKCSCPSRKFPCKHSLGLALVHAASASAFATDAPPQWVAEWLDKREARSEREARRQTKTTEPLDPATEQRRAAAQEKRREQREEKMQAGVEELQRWLADTLRQGLARAMEQHQPWDHMTARLVDAQIPGLARWLRRCQDARYGSEQWQGTALQALSRLQLILDAYQRRETLPEPVRADLYELLGVTQGKERILAQPGVADTWRVMGKWTSDADRLQVQRTWLRGERTRRWALLLDFAVANAVLPITPEEGAGIEGELAFYPATWPVRALLKTQQGIEPAQPNTLMAACDGLDGLYRTYAERLAATPWLERIPAALHDLTPIKVNDHWLLIDAERRQIPLARQFPLRWELLAMGGGEPVQLFGEWDGDVFFPLTIADGARLQGFYALHMELS</sequence>
<gene>
    <name evidence="4" type="ORF">ThidrDRAFT_0884</name>
</gene>
<dbReference type="PATRIC" id="fig|765913.3.peg.903"/>
<dbReference type="OrthoDB" id="9816340at2"/>
<evidence type="ECO:0000256" key="2">
    <source>
        <dbReference type="SAM" id="MobiDB-lite"/>
    </source>
</evidence>
<dbReference type="eggNOG" id="COG4715">
    <property type="taxonomic scope" value="Bacteria"/>
</dbReference>
<dbReference type="AlphaFoldDB" id="G2DXX2"/>
<feature type="region of interest" description="Disordered" evidence="2">
    <location>
        <begin position="112"/>
        <end position="150"/>
    </location>
</feature>
<evidence type="ECO:0000313" key="4">
    <source>
        <dbReference type="EMBL" id="EGV32764.1"/>
    </source>
</evidence>
<reference evidence="4 5" key="1">
    <citation type="submission" date="2011-06" db="EMBL/GenBank/DDBJ databases">
        <title>The draft genome of Thiorhodococcus drewsii AZ1.</title>
        <authorList>
            <consortium name="US DOE Joint Genome Institute (JGI-PGF)"/>
            <person name="Lucas S."/>
            <person name="Han J."/>
            <person name="Lapidus A."/>
            <person name="Cheng J.-F."/>
            <person name="Goodwin L."/>
            <person name="Pitluck S."/>
            <person name="Peters L."/>
            <person name="Land M.L."/>
            <person name="Hauser L."/>
            <person name="Vogl K."/>
            <person name="Liu Z."/>
            <person name="Imhoff J."/>
            <person name="Thiel V."/>
            <person name="Frigaard N.-U."/>
            <person name="Bryant D.A."/>
            <person name="Woyke T.J."/>
        </authorList>
    </citation>
    <scope>NUCLEOTIDE SEQUENCE [LARGE SCALE GENOMIC DNA]</scope>
    <source>
        <strain evidence="4 5">AZ1</strain>
    </source>
</reference>
<proteinExistence type="predicted"/>
<dbReference type="InterPro" id="IPR007527">
    <property type="entry name" value="Znf_SWIM"/>
</dbReference>
<keyword evidence="1" id="KW-0479">Metal-binding</keyword>
<evidence type="ECO:0000259" key="3">
    <source>
        <dbReference type="PROSITE" id="PS50966"/>
    </source>
</evidence>
<dbReference type="Proteomes" id="UP000004200">
    <property type="component" value="Unassembled WGS sequence"/>
</dbReference>
<accession>G2DXX2</accession>